<dbReference type="EMBL" id="JAEHFX010000005">
    <property type="protein sequence ID" value="MBK0403631.1"/>
    <property type="molecule type" value="Genomic_DNA"/>
</dbReference>
<dbReference type="Proteomes" id="UP000644147">
    <property type="component" value="Unassembled WGS sequence"/>
</dbReference>
<dbReference type="RefSeq" id="WP_200506376.1">
    <property type="nucleotide sequence ID" value="NZ_JAEHFX010000005.1"/>
</dbReference>
<evidence type="ECO:0000313" key="2">
    <source>
        <dbReference type="Proteomes" id="UP000644147"/>
    </source>
</evidence>
<sequence>MQRDFQNGLKQTIVHLEYCEAERYIYAAFTDFQSLPVLKEACEAALRIIREKGCTKILSDNSGMLGGKDFGYDYILTEFAPKAISYGLKYFAYVTPPAIGNPQTVKKLEVTFPPELEFMLFDTAEEARKWLLSR</sequence>
<gene>
    <name evidence="1" type="ORF">I5M27_11590</name>
</gene>
<keyword evidence="2" id="KW-1185">Reference proteome</keyword>
<reference evidence="1 2" key="1">
    <citation type="submission" date="2020-12" db="EMBL/GenBank/DDBJ databases">
        <title>Bacterial novel species Adhaeribacter sp. BT258 isolated from soil.</title>
        <authorList>
            <person name="Jung H.-Y."/>
        </authorList>
    </citation>
    <scope>NUCLEOTIDE SEQUENCE [LARGE SCALE GENOMIC DNA]</scope>
    <source>
        <strain evidence="1 2">BT258</strain>
    </source>
</reference>
<comment type="caution">
    <text evidence="1">The sequence shown here is derived from an EMBL/GenBank/DDBJ whole genome shotgun (WGS) entry which is preliminary data.</text>
</comment>
<accession>A0ABS1C2K4</accession>
<evidence type="ECO:0000313" key="1">
    <source>
        <dbReference type="EMBL" id="MBK0403631.1"/>
    </source>
</evidence>
<proteinExistence type="predicted"/>
<organism evidence="1 2">
    <name type="scientific">Adhaeribacter terrigena</name>
    <dbReference type="NCBI Taxonomy" id="2793070"/>
    <lineage>
        <taxon>Bacteria</taxon>
        <taxon>Pseudomonadati</taxon>
        <taxon>Bacteroidota</taxon>
        <taxon>Cytophagia</taxon>
        <taxon>Cytophagales</taxon>
        <taxon>Hymenobacteraceae</taxon>
        <taxon>Adhaeribacter</taxon>
    </lineage>
</organism>
<protein>
    <recommendedName>
        <fullName evidence="3">STAS/SEC14 domain-containing protein</fullName>
    </recommendedName>
</protein>
<name>A0ABS1C2K4_9BACT</name>
<evidence type="ECO:0008006" key="3">
    <source>
        <dbReference type="Google" id="ProtNLM"/>
    </source>
</evidence>